<sequence>MFENIRTEHIYYVTKDFYYAFRFFLVKYDGKPANIMLCNGYYLRYFRHEILRSIDKSLWNVYVSDDYMPGYIGAFSYDYINYALRGERHTLHHFLPDMKLPLIHVAILNVEDDGHIASLYPYHRILDSDKEFDIVDEFDYVAAPRLTVTPKKLNEIKELLLLVRPGMYKIEAANKVHPSILDRLHKPAIFIYPAHHYCNNPNDEG</sequence>
<dbReference type="VEuPathDB" id="MicrosporidiaDB:EDEG_01396"/>
<dbReference type="InterPro" id="IPR037171">
    <property type="entry name" value="NagB/RpiA_transferase-like"/>
</dbReference>
<dbReference type="SUPFAM" id="SSF100950">
    <property type="entry name" value="NagB/RpiA/CoA transferase-like"/>
    <property type="match status" value="1"/>
</dbReference>
<dbReference type="OrthoDB" id="432544at2759"/>
<dbReference type="AlphaFoldDB" id="J9DSP5"/>
<reference evidence="3" key="2">
    <citation type="submission" date="2015-07" db="EMBL/GenBank/DDBJ databases">
        <title>Contrasting host-pathogen interactions and genome evolution in two generalist and specialist microsporidian pathogens of mosquitoes.</title>
        <authorList>
            <consortium name="The Broad Institute Genomics Platform"/>
            <consortium name="The Broad Institute Genome Sequencing Center for Infectious Disease"/>
            <person name="Cuomo C.A."/>
            <person name="Sanscrainte N.D."/>
            <person name="Goldberg J.M."/>
            <person name="Heiman D."/>
            <person name="Young S."/>
            <person name="Zeng Q."/>
            <person name="Becnel J.J."/>
            <person name="Birren B.W."/>
        </authorList>
    </citation>
    <scope>NUCLEOTIDE SEQUENCE [LARGE SCALE GENOMIC DNA]</scope>
    <source>
        <strain evidence="3">USNM 41457</strain>
    </source>
</reference>
<keyword evidence="3" id="KW-1185">Reference proteome</keyword>
<dbReference type="GO" id="GO:0005975">
    <property type="term" value="P:carbohydrate metabolic process"/>
    <property type="evidence" value="ECO:0007669"/>
    <property type="project" value="InterPro"/>
</dbReference>
<dbReference type="Pfam" id="PF01182">
    <property type="entry name" value="Glucosamine_iso"/>
    <property type="match status" value="1"/>
</dbReference>
<dbReference type="HOGENOM" id="CLU_1391190_0_0_1"/>
<dbReference type="Proteomes" id="UP000003163">
    <property type="component" value="Unassembled WGS sequence"/>
</dbReference>
<dbReference type="FunCoup" id="J9DSP5">
    <property type="interactions" value="147"/>
</dbReference>
<name>J9DSP5_EDHAE</name>
<evidence type="ECO:0000313" key="2">
    <source>
        <dbReference type="EMBL" id="EJW04347.1"/>
    </source>
</evidence>
<evidence type="ECO:0000313" key="3">
    <source>
        <dbReference type="Proteomes" id="UP000003163"/>
    </source>
</evidence>
<gene>
    <name evidence="2" type="ORF">EDEG_01396</name>
</gene>
<dbReference type="EMBL" id="AFBI03000019">
    <property type="protein sequence ID" value="EJW04347.1"/>
    <property type="molecule type" value="Genomic_DNA"/>
</dbReference>
<dbReference type="InParanoid" id="J9DSP5"/>
<feature type="domain" description="Glucosamine/galactosamine-6-phosphate isomerase" evidence="1">
    <location>
        <begin position="90"/>
        <end position="178"/>
    </location>
</feature>
<proteinExistence type="predicted"/>
<comment type="caution">
    <text evidence="2">The sequence shown here is derived from an EMBL/GenBank/DDBJ whole genome shotgun (WGS) entry which is preliminary data.</text>
</comment>
<reference evidence="2 3" key="1">
    <citation type="submission" date="2011-08" db="EMBL/GenBank/DDBJ databases">
        <authorList>
            <person name="Liu Z.J."/>
            <person name="Shi F.L."/>
            <person name="Lu J.Q."/>
            <person name="Li M."/>
            <person name="Wang Z.L."/>
        </authorList>
    </citation>
    <scope>NUCLEOTIDE SEQUENCE [LARGE SCALE GENOMIC DNA]</scope>
    <source>
        <strain evidence="2 3">USNM 41457</strain>
    </source>
</reference>
<accession>J9DSP5</accession>
<dbReference type="Gene3D" id="3.40.50.1360">
    <property type="match status" value="1"/>
</dbReference>
<dbReference type="InterPro" id="IPR006148">
    <property type="entry name" value="Glc/Gal-6P_isomerase"/>
</dbReference>
<protein>
    <recommendedName>
        <fullName evidence="1">Glucosamine/galactosamine-6-phosphate isomerase domain-containing protein</fullName>
    </recommendedName>
</protein>
<organism evidence="2 3">
    <name type="scientific">Edhazardia aedis (strain USNM 41457)</name>
    <name type="common">Microsporidian parasite</name>
    <dbReference type="NCBI Taxonomy" id="1003232"/>
    <lineage>
        <taxon>Eukaryota</taxon>
        <taxon>Fungi</taxon>
        <taxon>Fungi incertae sedis</taxon>
        <taxon>Microsporidia</taxon>
        <taxon>Edhazardia</taxon>
    </lineage>
</organism>
<evidence type="ECO:0000259" key="1">
    <source>
        <dbReference type="Pfam" id="PF01182"/>
    </source>
</evidence>